<comment type="subcellular location">
    <subcellularLocation>
        <location evidence="1">Membrane</location>
        <topology evidence="1">Multi-pass membrane protein</topology>
    </subcellularLocation>
</comment>
<proteinExistence type="inferred from homology"/>
<dbReference type="NCBIfam" id="TIGR00912">
    <property type="entry name" value="2A0309"/>
    <property type="match status" value="1"/>
</dbReference>
<accession>A0A1R1B098</accession>
<keyword evidence="4" id="KW-0309">Germination</keyword>
<feature type="transmembrane region" description="Helical" evidence="8">
    <location>
        <begin position="218"/>
        <end position="240"/>
    </location>
</feature>
<gene>
    <name evidence="9" type="ORF">BK123_14885</name>
</gene>
<protein>
    <submittedName>
        <fullName evidence="9">Spore gernimation protein</fullName>
    </submittedName>
</protein>
<dbReference type="GO" id="GO:0016020">
    <property type="term" value="C:membrane"/>
    <property type="evidence" value="ECO:0007669"/>
    <property type="project" value="UniProtKB-SubCell"/>
</dbReference>
<comment type="caution">
    <text evidence="9">The sequence shown here is derived from an EMBL/GenBank/DDBJ whole genome shotgun (WGS) entry which is preliminary data.</text>
</comment>
<dbReference type="InterPro" id="IPR004761">
    <property type="entry name" value="Spore_GerAB"/>
</dbReference>
<name>A0A1R1B098_PAELA</name>
<comment type="similarity">
    <text evidence="2">Belongs to the amino acid-polyamine-organocation (APC) superfamily. Spore germination protein (SGP) (TC 2.A.3.9) family.</text>
</comment>
<dbReference type="STRING" id="1401.BK123_14885"/>
<keyword evidence="3" id="KW-0813">Transport</keyword>
<evidence type="ECO:0000256" key="3">
    <source>
        <dbReference type="ARBA" id="ARBA00022448"/>
    </source>
</evidence>
<evidence type="ECO:0000256" key="8">
    <source>
        <dbReference type="SAM" id="Phobius"/>
    </source>
</evidence>
<evidence type="ECO:0000256" key="4">
    <source>
        <dbReference type="ARBA" id="ARBA00022544"/>
    </source>
</evidence>
<keyword evidence="6 8" id="KW-1133">Transmembrane helix</keyword>
<feature type="transmembrane region" description="Helical" evidence="8">
    <location>
        <begin position="121"/>
        <end position="142"/>
    </location>
</feature>
<feature type="transmembrane region" description="Helical" evidence="8">
    <location>
        <begin position="85"/>
        <end position="109"/>
    </location>
</feature>
<dbReference type="OrthoDB" id="2078716at2"/>
<dbReference type="PANTHER" id="PTHR34975">
    <property type="entry name" value="SPORE GERMINATION PROTEIN A2"/>
    <property type="match status" value="1"/>
</dbReference>
<dbReference type="RefSeq" id="WP_076323194.1">
    <property type="nucleotide sequence ID" value="NZ_MRTF01000005.1"/>
</dbReference>
<dbReference type="Pfam" id="PF03845">
    <property type="entry name" value="Spore_permease"/>
    <property type="match status" value="1"/>
</dbReference>
<feature type="transmembrane region" description="Helical" evidence="8">
    <location>
        <begin position="269"/>
        <end position="293"/>
    </location>
</feature>
<feature type="transmembrane region" description="Helical" evidence="8">
    <location>
        <begin position="149"/>
        <end position="167"/>
    </location>
</feature>
<keyword evidence="5 8" id="KW-0812">Transmembrane</keyword>
<reference evidence="9 10" key="1">
    <citation type="submission" date="2016-11" db="EMBL/GenBank/DDBJ databases">
        <title>Paenibacillus species isolates.</title>
        <authorList>
            <person name="Beno S.M."/>
        </authorList>
    </citation>
    <scope>NUCLEOTIDE SEQUENCE [LARGE SCALE GENOMIC DNA]</scope>
    <source>
        <strain evidence="9 10">FSL F4-0100</strain>
    </source>
</reference>
<feature type="transmembrane region" description="Helical" evidence="8">
    <location>
        <begin position="40"/>
        <end position="65"/>
    </location>
</feature>
<dbReference type="Proteomes" id="UP000187074">
    <property type="component" value="Unassembled WGS sequence"/>
</dbReference>
<feature type="transmembrane region" description="Helical" evidence="8">
    <location>
        <begin position="305"/>
        <end position="322"/>
    </location>
</feature>
<dbReference type="PANTHER" id="PTHR34975:SF2">
    <property type="entry name" value="SPORE GERMINATION PROTEIN A2"/>
    <property type="match status" value="1"/>
</dbReference>
<dbReference type="GO" id="GO:0009847">
    <property type="term" value="P:spore germination"/>
    <property type="evidence" value="ECO:0007669"/>
    <property type="project" value="InterPro"/>
</dbReference>
<feature type="transmembrane region" description="Helical" evidence="8">
    <location>
        <begin position="187"/>
        <end position="206"/>
    </location>
</feature>
<organism evidence="9 10">
    <name type="scientific">Paenibacillus lautus</name>
    <name type="common">Bacillus lautus</name>
    <dbReference type="NCBI Taxonomy" id="1401"/>
    <lineage>
        <taxon>Bacteria</taxon>
        <taxon>Bacillati</taxon>
        <taxon>Bacillota</taxon>
        <taxon>Bacilli</taxon>
        <taxon>Bacillales</taxon>
        <taxon>Paenibacillaceae</taxon>
        <taxon>Paenibacillus</taxon>
    </lineage>
</organism>
<keyword evidence="7 8" id="KW-0472">Membrane</keyword>
<dbReference type="AlphaFoldDB" id="A0A1R1B098"/>
<evidence type="ECO:0000256" key="1">
    <source>
        <dbReference type="ARBA" id="ARBA00004141"/>
    </source>
</evidence>
<feature type="transmembrane region" description="Helical" evidence="8">
    <location>
        <begin position="334"/>
        <end position="354"/>
    </location>
</feature>
<dbReference type="EMBL" id="MRTF01000005">
    <property type="protein sequence ID" value="OME91930.1"/>
    <property type="molecule type" value="Genomic_DNA"/>
</dbReference>
<feature type="transmembrane region" description="Helical" evidence="8">
    <location>
        <begin position="12"/>
        <end position="34"/>
    </location>
</feature>
<evidence type="ECO:0000313" key="10">
    <source>
        <dbReference type="Proteomes" id="UP000187074"/>
    </source>
</evidence>
<dbReference type="Gene3D" id="1.20.1740.10">
    <property type="entry name" value="Amino acid/polyamine transporter I"/>
    <property type="match status" value="1"/>
</dbReference>
<evidence type="ECO:0000256" key="2">
    <source>
        <dbReference type="ARBA" id="ARBA00007998"/>
    </source>
</evidence>
<evidence type="ECO:0000256" key="6">
    <source>
        <dbReference type="ARBA" id="ARBA00022989"/>
    </source>
</evidence>
<evidence type="ECO:0000313" key="9">
    <source>
        <dbReference type="EMBL" id="OME91930.1"/>
    </source>
</evidence>
<evidence type="ECO:0000256" key="5">
    <source>
        <dbReference type="ARBA" id="ARBA00022692"/>
    </source>
</evidence>
<sequence>MIKYKDIAARQFFILAFGLTIGTSILVTPSGLAHTAREDAWLASLFSIFINLLMVVLYIAIARVYPGQTIFEIHEKVLGKLLGKILSLLYLFYFLILTGTLLGNLGFFLSSEMMPETPIEAIQILFLIAAVMCARMGIIILARVGELMFPWIIFLFMVLVLSLIPQIDWNHIKPMLEEGWMPVAKAGFHASMFQELIVLMVFLPLVKGEKKGERALMGGAAAGGFVLSMTVLLSVLILGIEQTENSTFPAFALAKTINLGNFFQRVEGILITLWILTFFIKISLLYLSILQGIKTVFGLKEQNPLIYPLAVLFVIVAWNTYINTVYVADIIQNVWSSYALLHLLVIPMGLYLIGLTRTKIFKLK</sequence>
<evidence type="ECO:0000256" key="7">
    <source>
        <dbReference type="ARBA" id="ARBA00023136"/>
    </source>
</evidence>